<keyword evidence="10" id="KW-1185">Reference proteome</keyword>
<dbReference type="InterPro" id="IPR011118">
    <property type="entry name" value="Tannase/feruloyl_esterase"/>
</dbReference>
<dbReference type="AlphaFoldDB" id="A0A8E2JYQ0"/>
<accession>A0A8E2JYQ0</accession>
<keyword evidence="3" id="KW-0479">Metal-binding</keyword>
<gene>
    <name evidence="9" type="ORF">AOQ84DRAFT_281966</name>
</gene>
<organism evidence="9 10">
    <name type="scientific">Glonium stellatum</name>
    <dbReference type="NCBI Taxonomy" id="574774"/>
    <lineage>
        <taxon>Eukaryota</taxon>
        <taxon>Fungi</taxon>
        <taxon>Dikarya</taxon>
        <taxon>Ascomycota</taxon>
        <taxon>Pezizomycotina</taxon>
        <taxon>Dothideomycetes</taxon>
        <taxon>Pleosporomycetidae</taxon>
        <taxon>Gloniales</taxon>
        <taxon>Gloniaceae</taxon>
        <taxon>Glonium</taxon>
    </lineage>
</organism>
<evidence type="ECO:0000313" key="10">
    <source>
        <dbReference type="Proteomes" id="UP000250140"/>
    </source>
</evidence>
<evidence type="ECO:0000256" key="3">
    <source>
        <dbReference type="ARBA" id="ARBA00022723"/>
    </source>
</evidence>
<comment type="similarity">
    <text evidence="1 8">Belongs to the tannase family.</text>
</comment>
<name>A0A8E2JYQ0_9PEZI</name>
<dbReference type="SUPFAM" id="SSF53474">
    <property type="entry name" value="alpha/beta-Hydrolases"/>
    <property type="match status" value="1"/>
</dbReference>
<dbReference type="InterPro" id="IPR029058">
    <property type="entry name" value="AB_hydrolase_fold"/>
</dbReference>
<dbReference type="Pfam" id="PF07519">
    <property type="entry name" value="Tannase"/>
    <property type="match status" value="1"/>
</dbReference>
<keyword evidence="2" id="KW-0719">Serine esterase</keyword>
<protein>
    <recommendedName>
        <fullName evidence="8">Carboxylic ester hydrolase</fullName>
        <ecNumber evidence="8">3.1.1.-</ecNumber>
    </recommendedName>
</protein>
<dbReference type="GO" id="GO:0030600">
    <property type="term" value="F:feruloyl esterase activity"/>
    <property type="evidence" value="ECO:0007669"/>
    <property type="project" value="UniProtKB-ARBA"/>
</dbReference>
<dbReference type="EMBL" id="KV748630">
    <property type="protein sequence ID" value="OCL14027.1"/>
    <property type="molecule type" value="Genomic_DNA"/>
</dbReference>
<evidence type="ECO:0000256" key="7">
    <source>
        <dbReference type="ARBA" id="ARBA00023157"/>
    </source>
</evidence>
<keyword evidence="7" id="KW-1015">Disulfide bond</keyword>
<dbReference type="PANTHER" id="PTHR33938:SF8">
    <property type="entry name" value="CARBOXYLIC ESTER HYDROLASE"/>
    <property type="match status" value="1"/>
</dbReference>
<evidence type="ECO:0000256" key="1">
    <source>
        <dbReference type="ARBA" id="ARBA00006249"/>
    </source>
</evidence>
<evidence type="ECO:0000256" key="8">
    <source>
        <dbReference type="RuleBase" id="RU361238"/>
    </source>
</evidence>
<evidence type="ECO:0000256" key="6">
    <source>
        <dbReference type="ARBA" id="ARBA00022837"/>
    </source>
</evidence>
<dbReference type="Gene3D" id="3.40.50.1820">
    <property type="entry name" value="alpha/beta hydrolase"/>
    <property type="match status" value="1"/>
</dbReference>
<dbReference type="OrthoDB" id="3039123at2759"/>
<evidence type="ECO:0000256" key="4">
    <source>
        <dbReference type="ARBA" id="ARBA00022729"/>
    </source>
</evidence>
<reference evidence="9 10" key="1">
    <citation type="journal article" date="2016" name="Nat. Commun.">
        <title>Ectomycorrhizal ecology is imprinted in the genome of the dominant symbiotic fungus Cenococcum geophilum.</title>
        <authorList>
            <consortium name="DOE Joint Genome Institute"/>
            <person name="Peter M."/>
            <person name="Kohler A."/>
            <person name="Ohm R.A."/>
            <person name="Kuo A."/>
            <person name="Krutzmann J."/>
            <person name="Morin E."/>
            <person name="Arend M."/>
            <person name="Barry K.W."/>
            <person name="Binder M."/>
            <person name="Choi C."/>
            <person name="Clum A."/>
            <person name="Copeland A."/>
            <person name="Grisel N."/>
            <person name="Haridas S."/>
            <person name="Kipfer T."/>
            <person name="LaButti K."/>
            <person name="Lindquist E."/>
            <person name="Lipzen A."/>
            <person name="Maire R."/>
            <person name="Meier B."/>
            <person name="Mihaltcheva S."/>
            <person name="Molinier V."/>
            <person name="Murat C."/>
            <person name="Poggeler S."/>
            <person name="Quandt C.A."/>
            <person name="Sperisen C."/>
            <person name="Tritt A."/>
            <person name="Tisserant E."/>
            <person name="Crous P.W."/>
            <person name="Henrissat B."/>
            <person name="Nehls U."/>
            <person name="Egli S."/>
            <person name="Spatafora J.W."/>
            <person name="Grigoriev I.V."/>
            <person name="Martin F.M."/>
        </authorList>
    </citation>
    <scope>NUCLEOTIDE SEQUENCE [LARGE SCALE GENOMIC DNA]</scope>
    <source>
        <strain evidence="9 10">CBS 207.34</strain>
    </source>
</reference>
<evidence type="ECO:0000256" key="2">
    <source>
        <dbReference type="ARBA" id="ARBA00022487"/>
    </source>
</evidence>
<keyword evidence="4" id="KW-0732">Signal</keyword>
<keyword evidence="6" id="KW-0106">Calcium</keyword>
<proteinExistence type="inferred from homology"/>
<keyword evidence="5 8" id="KW-0378">Hydrolase</keyword>
<sequence length="549" mass="59799">MAITTLGIASGIGDLHQIPIGKACRSIHKPNVPGVHVLSITGIERYNVTIFPGVLLPYPISGLEFCDVEVIISHPGIDDQVRITVWLPLKDWNSRFQATGGGGFATGIFEPMLAKALEAGYAAAATDGGHVLDAVDPSSWALKNDGSVNWELLRNFASRSLHDMAIVGKAVTTDFYSTKPRYSYWNGCSTGGRQGYMIAQKYPNDFDGILANAPAIYWSSLDPSGIWPHIVMHEYNTFPSLCEYEYFVSAALAECDMLDGVQDGVILDPLSCPFEPHSLVGSTITCSNKSISITAVTASIVQKILSGPQSSSGASLWPGPTLGTPLHSLANPKVPFPISANWIRYFVLKQPQFNISSITGPDFAWLFAQSMAEYGWIMDAADPNLSSFCAGGGKLLTWHGTADPLITIANTLRYRERVEAEMGGASAVDKFYRLFLAPGVGHCGDGKGPVPVDALEKLVKWVEEGKEPESLWAETVDGDGNLINRDLCKYPAKLKWTGKGDWKLSESWTCESYETQMAGRLAMGKPTTWEIFHASILKEKFFGFVKGYF</sequence>
<evidence type="ECO:0000256" key="5">
    <source>
        <dbReference type="ARBA" id="ARBA00022801"/>
    </source>
</evidence>
<dbReference type="Proteomes" id="UP000250140">
    <property type="component" value="Unassembled WGS sequence"/>
</dbReference>
<dbReference type="GO" id="GO:0046872">
    <property type="term" value="F:metal ion binding"/>
    <property type="evidence" value="ECO:0007669"/>
    <property type="project" value="UniProtKB-KW"/>
</dbReference>
<evidence type="ECO:0000313" key="9">
    <source>
        <dbReference type="EMBL" id="OCL14027.1"/>
    </source>
</evidence>
<dbReference type="EC" id="3.1.1.-" evidence="8"/>
<dbReference type="PANTHER" id="PTHR33938">
    <property type="entry name" value="FERULOYL ESTERASE B-RELATED"/>
    <property type="match status" value="1"/>
</dbReference>